<dbReference type="PANTHER" id="PTHR12400">
    <property type="entry name" value="INOSITOL POLYPHOSPHATE KINASE"/>
    <property type="match status" value="1"/>
</dbReference>
<accession>A0ABN7S8T3</accession>
<gene>
    <name evidence="5" type="ORF">OKIOD_LOCUS5603</name>
</gene>
<dbReference type="SUPFAM" id="SSF56104">
    <property type="entry name" value="SAICAR synthase-like"/>
    <property type="match status" value="1"/>
</dbReference>
<comment type="similarity">
    <text evidence="1 4">Belongs to the inositol phosphokinase (IPK) family.</text>
</comment>
<keyword evidence="3 4" id="KW-0418">Kinase</keyword>
<keyword evidence="2 4" id="KW-0808">Transferase</keyword>
<evidence type="ECO:0000313" key="6">
    <source>
        <dbReference type="Proteomes" id="UP001158576"/>
    </source>
</evidence>
<name>A0ABN7S8T3_OIKDI</name>
<dbReference type="PANTHER" id="PTHR12400:SF21">
    <property type="entry name" value="KINASE"/>
    <property type="match status" value="1"/>
</dbReference>
<keyword evidence="6" id="KW-1185">Reference proteome</keyword>
<dbReference type="InterPro" id="IPR005522">
    <property type="entry name" value="IPK"/>
</dbReference>
<evidence type="ECO:0000256" key="3">
    <source>
        <dbReference type="ARBA" id="ARBA00022777"/>
    </source>
</evidence>
<dbReference type="Proteomes" id="UP001158576">
    <property type="component" value="Chromosome XSR"/>
</dbReference>
<evidence type="ECO:0000313" key="5">
    <source>
        <dbReference type="EMBL" id="CAG5095127.1"/>
    </source>
</evidence>
<proteinExistence type="inferred from homology"/>
<evidence type="ECO:0000256" key="4">
    <source>
        <dbReference type="RuleBase" id="RU363090"/>
    </source>
</evidence>
<dbReference type="EMBL" id="OU015569">
    <property type="protein sequence ID" value="CAG5095127.1"/>
    <property type="molecule type" value="Genomic_DNA"/>
</dbReference>
<evidence type="ECO:0000256" key="1">
    <source>
        <dbReference type="ARBA" id="ARBA00007374"/>
    </source>
</evidence>
<sequence length="269" mass="31036">MSGTLPNQKQKIQNLVRQKTIESFECCAGHHQSFFTDPNDGTILKKNEIADGNISEGHIMKKMQSQTISCLIPKLIELVEIEKVEFIKMENLTRRFKAPAIMDVKLGSRTYLFYEANNRQRNDLYKSVTPVKAYRIEGFRRSCGEKFDKFCLNRIADKKTAMKYFELFLRCSTIPLAEICTKIVKKLTYIKTRAQSSPFFSSHLFIGTSLLFILDENGSFDVKLIDFAKVREFNPTKEDPLPNSEWFRGLDNLIRDFSEISTLNVPTNS</sequence>
<dbReference type="InterPro" id="IPR038286">
    <property type="entry name" value="IPK_sf"/>
</dbReference>
<dbReference type="Pfam" id="PF03770">
    <property type="entry name" value="IPK"/>
    <property type="match status" value="1"/>
</dbReference>
<protein>
    <recommendedName>
        <fullName evidence="4">Kinase</fullName>
        <ecNumber evidence="4">2.7.-.-</ecNumber>
    </recommendedName>
</protein>
<organism evidence="5 6">
    <name type="scientific">Oikopleura dioica</name>
    <name type="common">Tunicate</name>
    <dbReference type="NCBI Taxonomy" id="34765"/>
    <lineage>
        <taxon>Eukaryota</taxon>
        <taxon>Metazoa</taxon>
        <taxon>Chordata</taxon>
        <taxon>Tunicata</taxon>
        <taxon>Appendicularia</taxon>
        <taxon>Copelata</taxon>
        <taxon>Oikopleuridae</taxon>
        <taxon>Oikopleura</taxon>
    </lineage>
</organism>
<dbReference type="EC" id="2.7.-.-" evidence="4"/>
<evidence type="ECO:0000256" key="2">
    <source>
        <dbReference type="ARBA" id="ARBA00022679"/>
    </source>
</evidence>
<dbReference type="Gene3D" id="3.30.470.160">
    <property type="entry name" value="Inositol polyphosphate kinase"/>
    <property type="match status" value="1"/>
</dbReference>
<reference evidence="5 6" key="1">
    <citation type="submission" date="2021-04" db="EMBL/GenBank/DDBJ databases">
        <authorList>
            <person name="Bliznina A."/>
        </authorList>
    </citation>
    <scope>NUCLEOTIDE SEQUENCE [LARGE SCALE GENOMIC DNA]</scope>
</reference>